<name>K0TFE3_THAOC</name>
<proteinExistence type="predicted"/>
<dbReference type="EMBL" id="AGNL01010332">
    <property type="protein sequence ID" value="EJK69222.1"/>
    <property type="molecule type" value="Genomic_DNA"/>
</dbReference>
<evidence type="ECO:0000313" key="2">
    <source>
        <dbReference type="Proteomes" id="UP000266841"/>
    </source>
</evidence>
<dbReference type="Proteomes" id="UP000266841">
    <property type="component" value="Unassembled WGS sequence"/>
</dbReference>
<evidence type="ECO:0000313" key="1">
    <source>
        <dbReference type="EMBL" id="EJK69222.1"/>
    </source>
</evidence>
<accession>K0TFE3</accession>
<sequence length="94" mass="10530">MSLKQPNKQGLAGMIYSLIMGSLSILHDDPLDTVCRVKRRSDELRTPRLTPRLILQFSDQMSFPGVFFLEKNTPVYLSSFSLASSSKLHKEGAS</sequence>
<comment type="caution">
    <text evidence="1">The sequence shown here is derived from an EMBL/GenBank/DDBJ whole genome shotgun (WGS) entry which is preliminary data.</text>
</comment>
<gene>
    <name evidence="1" type="ORF">THAOC_09538</name>
</gene>
<dbReference type="AlphaFoldDB" id="K0TFE3"/>
<reference evidence="1 2" key="1">
    <citation type="journal article" date="2012" name="Genome Biol.">
        <title>Genome and low-iron response of an oceanic diatom adapted to chronic iron limitation.</title>
        <authorList>
            <person name="Lommer M."/>
            <person name="Specht M."/>
            <person name="Roy A.S."/>
            <person name="Kraemer L."/>
            <person name="Andreson R."/>
            <person name="Gutowska M.A."/>
            <person name="Wolf J."/>
            <person name="Bergner S.V."/>
            <person name="Schilhabel M.B."/>
            <person name="Klostermeier U.C."/>
            <person name="Beiko R.G."/>
            <person name="Rosenstiel P."/>
            <person name="Hippler M."/>
            <person name="Laroche J."/>
        </authorList>
    </citation>
    <scope>NUCLEOTIDE SEQUENCE [LARGE SCALE GENOMIC DNA]</scope>
    <source>
        <strain evidence="1 2">CCMP1005</strain>
    </source>
</reference>
<keyword evidence="2" id="KW-1185">Reference proteome</keyword>
<organism evidence="1 2">
    <name type="scientific">Thalassiosira oceanica</name>
    <name type="common">Marine diatom</name>
    <dbReference type="NCBI Taxonomy" id="159749"/>
    <lineage>
        <taxon>Eukaryota</taxon>
        <taxon>Sar</taxon>
        <taxon>Stramenopiles</taxon>
        <taxon>Ochrophyta</taxon>
        <taxon>Bacillariophyta</taxon>
        <taxon>Coscinodiscophyceae</taxon>
        <taxon>Thalassiosirophycidae</taxon>
        <taxon>Thalassiosirales</taxon>
        <taxon>Thalassiosiraceae</taxon>
        <taxon>Thalassiosira</taxon>
    </lineage>
</organism>
<protein>
    <submittedName>
        <fullName evidence="1">Uncharacterized protein</fullName>
    </submittedName>
</protein>